<accession>A0ABM3HJA5</accession>
<protein>
    <submittedName>
        <fullName evidence="3">Acidic leucine-rich nuclear phosphoprotein 32 family member B-like</fullName>
    </submittedName>
</protein>
<evidence type="ECO:0000256" key="1">
    <source>
        <dbReference type="SAM" id="MobiDB-lite"/>
    </source>
</evidence>
<gene>
    <name evidence="3" type="primary">LOC115734354</name>
</gene>
<feature type="region of interest" description="Disordered" evidence="1">
    <location>
        <begin position="88"/>
        <end position="136"/>
    </location>
</feature>
<evidence type="ECO:0000313" key="2">
    <source>
        <dbReference type="Proteomes" id="UP000827889"/>
    </source>
</evidence>
<feature type="compositionally biased region" description="Acidic residues" evidence="1">
    <location>
        <begin position="94"/>
        <end position="136"/>
    </location>
</feature>
<proteinExistence type="predicted"/>
<dbReference type="GeneID" id="115734354"/>
<dbReference type="Proteomes" id="UP000827889">
    <property type="component" value="Chromosome 6"/>
</dbReference>
<keyword evidence="2" id="KW-1185">Reference proteome</keyword>
<sequence>MDVTGKTKDNLNARKDMRVICDRPALEVDASDREPKPKAIYTLDREQRRVICQWLKSVRFPYGYASNIERCVDLNECKLTDVDPNEIHESNLEGVEEFDFETEAEYDSLEEDEDEDEDEDEGEDEYEDEDEDENED</sequence>
<name>A0ABM3HJA5_9MYRT</name>
<evidence type="ECO:0000313" key="3">
    <source>
        <dbReference type="RefSeq" id="XP_048136685.1"/>
    </source>
</evidence>
<organism evidence="2 3">
    <name type="scientific">Rhodamnia argentea</name>
    <dbReference type="NCBI Taxonomy" id="178133"/>
    <lineage>
        <taxon>Eukaryota</taxon>
        <taxon>Viridiplantae</taxon>
        <taxon>Streptophyta</taxon>
        <taxon>Embryophyta</taxon>
        <taxon>Tracheophyta</taxon>
        <taxon>Spermatophyta</taxon>
        <taxon>Magnoliopsida</taxon>
        <taxon>eudicotyledons</taxon>
        <taxon>Gunneridae</taxon>
        <taxon>Pentapetalae</taxon>
        <taxon>rosids</taxon>
        <taxon>malvids</taxon>
        <taxon>Myrtales</taxon>
        <taxon>Myrtaceae</taxon>
        <taxon>Myrtoideae</taxon>
        <taxon>Myrteae</taxon>
        <taxon>Australasian group</taxon>
        <taxon>Rhodamnia</taxon>
    </lineage>
</organism>
<reference evidence="3" key="1">
    <citation type="submission" date="2025-08" db="UniProtKB">
        <authorList>
            <consortium name="RefSeq"/>
        </authorList>
    </citation>
    <scope>IDENTIFICATION</scope>
    <source>
        <tissue evidence="3">Leaf</tissue>
    </source>
</reference>
<dbReference type="RefSeq" id="XP_048136685.1">
    <property type="nucleotide sequence ID" value="XM_048280728.1"/>
</dbReference>